<dbReference type="InterPro" id="IPR036864">
    <property type="entry name" value="Zn2-C6_fun-type_DNA-bd_sf"/>
</dbReference>
<name>A0AAW0YVT1_9TREE</name>
<keyword evidence="3" id="KW-0862">Zinc</keyword>
<feature type="compositionally biased region" description="Polar residues" evidence="8">
    <location>
        <begin position="1"/>
        <end position="11"/>
    </location>
</feature>
<evidence type="ECO:0000313" key="11">
    <source>
        <dbReference type="Proteomes" id="UP001388673"/>
    </source>
</evidence>
<dbReference type="CDD" id="cd00067">
    <property type="entry name" value="GAL4"/>
    <property type="match status" value="1"/>
</dbReference>
<evidence type="ECO:0000256" key="2">
    <source>
        <dbReference type="ARBA" id="ARBA00022723"/>
    </source>
</evidence>
<evidence type="ECO:0000256" key="1">
    <source>
        <dbReference type="ARBA" id="ARBA00004123"/>
    </source>
</evidence>
<sequence length="832" mass="91896">MSDIPGNTSNVASGSTSTSIPTGTGASSSTATSNAQPKKRRTNVGKACEPCRRRRCKCDGVRPSCTTCAVYKDECYWEPREDYRKPLSRQQVQALTTRVQDLERLLREHGLDPGKAQGDMGWGGEMMSSGVEKKELDVGGVEDQDDSKGGEGEHRSGDGDLGEGPGDLREWSQDHLVEGETGDLQVHGPTSAFRHLGKYSHEHVNGLDAYHDLSPEPPVALPNGFARYLPQDVYLTEKQHDSALDRFFRFYACWGQRTNPILFRQDMNTALYADVHAKTSHYSPLLHNAILAIALGFCDEPYLRSPATRRIFAKQAKSFIDHEGEKPSVATVQALAHLASYHSLSAEHNLGWLYIGMALRCGVALGLNMDDSRMLKRGNVTAVQARERNVTFWTTFVQEGLWAPYIGRSITLPEFTALPPTVDEQLDQLMWDSKNDSNSDHPIKSQPGMISTTFVETVKLMRIGERIMNTFLSLSTWLESLPPALTFYNHAPKNGLPHILMLHLSHAWLVILLHRPFYRPLAGLPASASHSSVVNAQNSTAAWAVKQCDKAAVQVITLLQTWHRLHDLRFTPPTALQCCFIAGTTHLLSMASSRTPKKQAEALGRVQECIRLMRLIALSWPAAQQKQILLENLLAEYGLSVGSSTRSSERTSMENDGDGVDLSSGNPPSTSLNHPPSDPTLISPSSFGDTPRSLPTYTMPMYANPSFPQQPIPPPYNGTLYQTPRQIDDLSAWAGASISDGSSIPAGSNVNHNLQHRHAQHTNLATPVTYDPFNQNPNFDLSMGQSQQIDPSWDPSFGFFTGDLDRETQALLDNLLQPHLDVGTVQSYDPER</sequence>
<dbReference type="SMART" id="SM00906">
    <property type="entry name" value="Fungal_trans"/>
    <property type="match status" value="1"/>
</dbReference>
<dbReference type="PROSITE" id="PS00463">
    <property type="entry name" value="ZN2_CY6_FUNGAL_1"/>
    <property type="match status" value="1"/>
</dbReference>
<dbReference type="AlphaFoldDB" id="A0AAW0YVT1"/>
<dbReference type="GO" id="GO:0005634">
    <property type="term" value="C:nucleus"/>
    <property type="evidence" value="ECO:0007669"/>
    <property type="project" value="UniProtKB-SubCell"/>
</dbReference>
<keyword evidence="7" id="KW-0539">Nucleus</keyword>
<dbReference type="SUPFAM" id="SSF57701">
    <property type="entry name" value="Zn2/Cys6 DNA-binding domain"/>
    <property type="match status" value="1"/>
</dbReference>
<dbReference type="GO" id="GO:0003677">
    <property type="term" value="F:DNA binding"/>
    <property type="evidence" value="ECO:0007669"/>
    <property type="project" value="UniProtKB-KW"/>
</dbReference>
<dbReference type="Pfam" id="PF00172">
    <property type="entry name" value="Zn_clus"/>
    <property type="match status" value="1"/>
</dbReference>
<keyword evidence="5" id="KW-0238">DNA-binding</keyword>
<comment type="caution">
    <text evidence="10">The sequence shown here is derived from an EMBL/GenBank/DDBJ whole genome shotgun (WGS) entry which is preliminary data.</text>
</comment>
<dbReference type="InterPro" id="IPR001138">
    <property type="entry name" value="Zn2Cys6_DnaBD"/>
</dbReference>
<accession>A0AAW0YVT1</accession>
<dbReference type="EMBL" id="JBCAWK010000010">
    <property type="protein sequence ID" value="KAK8847702.1"/>
    <property type="molecule type" value="Genomic_DNA"/>
</dbReference>
<feature type="compositionally biased region" description="Basic and acidic residues" evidence="8">
    <location>
        <begin position="146"/>
        <end position="158"/>
    </location>
</feature>
<keyword evidence="2" id="KW-0479">Metal-binding</keyword>
<organism evidence="10 11">
    <name type="scientific">Kwoniella newhampshirensis</name>
    <dbReference type="NCBI Taxonomy" id="1651941"/>
    <lineage>
        <taxon>Eukaryota</taxon>
        <taxon>Fungi</taxon>
        <taxon>Dikarya</taxon>
        <taxon>Basidiomycota</taxon>
        <taxon>Agaricomycotina</taxon>
        <taxon>Tremellomycetes</taxon>
        <taxon>Tremellales</taxon>
        <taxon>Cryptococcaceae</taxon>
        <taxon>Kwoniella</taxon>
    </lineage>
</organism>
<dbReference type="GO" id="GO:0006351">
    <property type="term" value="P:DNA-templated transcription"/>
    <property type="evidence" value="ECO:0007669"/>
    <property type="project" value="InterPro"/>
</dbReference>
<dbReference type="RefSeq" id="XP_066801220.1">
    <property type="nucleotide sequence ID" value="XM_066948652.1"/>
</dbReference>
<comment type="subcellular location">
    <subcellularLocation>
        <location evidence="1">Nucleus</location>
    </subcellularLocation>
</comment>
<dbReference type="KEGG" id="kne:92182819"/>
<evidence type="ECO:0000256" key="4">
    <source>
        <dbReference type="ARBA" id="ARBA00023015"/>
    </source>
</evidence>
<dbReference type="InterPro" id="IPR051615">
    <property type="entry name" value="Transcr_Regulatory_Elem"/>
</dbReference>
<feature type="region of interest" description="Disordered" evidence="8">
    <location>
        <begin position="644"/>
        <end position="701"/>
    </location>
</feature>
<evidence type="ECO:0000256" key="8">
    <source>
        <dbReference type="SAM" id="MobiDB-lite"/>
    </source>
</evidence>
<feature type="domain" description="Zn(2)-C6 fungal-type" evidence="9">
    <location>
        <begin position="47"/>
        <end position="77"/>
    </location>
</feature>
<dbReference type="GO" id="GO:0000981">
    <property type="term" value="F:DNA-binding transcription factor activity, RNA polymerase II-specific"/>
    <property type="evidence" value="ECO:0007669"/>
    <property type="project" value="InterPro"/>
</dbReference>
<feature type="region of interest" description="Disordered" evidence="8">
    <location>
        <begin position="1"/>
        <end position="46"/>
    </location>
</feature>
<dbReference type="PANTHER" id="PTHR31313">
    <property type="entry name" value="TY1 ENHANCER ACTIVATOR"/>
    <property type="match status" value="1"/>
</dbReference>
<feature type="compositionally biased region" description="Low complexity" evidence="8">
    <location>
        <begin position="12"/>
        <end position="33"/>
    </location>
</feature>
<dbReference type="Pfam" id="PF04082">
    <property type="entry name" value="Fungal_trans"/>
    <property type="match status" value="1"/>
</dbReference>
<evidence type="ECO:0000256" key="3">
    <source>
        <dbReference type="ARBA" id="ARBA00022833"/>
    </source>
</evidence>
<dbReference type="InterPro" id="IPR007219">
    <property type="entry name" value="XnlR_reg_dom"/>
</dbReference>
<evidence type="ECO:0000256" key="7">
    <source>
        <dbReference type="ARBA" id="ARBA00023242"/>
    </source>
</evidence>
<keyword evidence="6" id="KW-0804">Transcription</keyword>
<dbReference type="PANTHER" id="PTHR31313:SF81">
    <property type="entry name" value="TY1 ENHANCER ACTIVATOR"/>
    <property type="match status" value="1"/>
</dbReference>
<evidence type="ECO:0000256" key="6">
    <source>
        <dbReference type="ARBA" id="ARBA00023163"/>
    </source>
</evidence>
<keyword evidence="4" id="KW-0805">Transcription regulation</keyword>
<gene>
    <name evidence="10" type="ORF">IAR55_005561</name>
</gene>
<evidence type="ECO:0000259" key="9">
    <source>
        <dbReference type="PROSITE" id="PS50048"/>
    </source>
</evidence>
<evidence type="ECO:0000256" key="5">
    <source>
        <dbReference type="ARBA" id="ARBA00023125"/>
    </source>
</evidence>
<protein>
    <recommendedName>
        <fullName evidence="9">Zn(2)-C6 fungal-type domain-containing protein</fullName>
    </recommendedName>
</protein>
<feature type="compositionally biased region" description="Polar residues" evidence="8">
    <location>
        <begin position="663"/>
        <end position="696"/>
    </location>
</feature>
<dbReference type="Gene3D" id="4.10.240.10">
    <property type="entry name" value="Zn(2)-C6 fungal-type DNA-binding domain"/>
    <property type="match status" value="1"/>
</dbReference>
<dbReference type="GeneID" id="92182819"/>
<reference evidence="10 11" key="1">
    <citation type="journal article" date="2024" name="bioRxiv">
        <title>Comparative genomics of Cryptococcus and Kwoniella reveals pathogenesis evolution and contrasting karyotype dynamics via intercentromeric recombination or chromosome fusion.</title>
        <authorList>
            <person name="Coelho M.A."/>
            <person name="David-Palma M."/>
            <person name="Shea T."/>
            <person name="Bowers K."/>
            <person name="McGinley-Smith S."/>
            <person name="Mohammad A.W."/>
            <person name="Gnirke A."/>
            <person name="Yurkov A.M."/>
            <person name="Nowrousian M."/>
            <person name="Sun S."/>
            <person name="Cuomo C.A."/>
            <person name="Heitman J."/>
        </authorList>
    </citation>
    <scope>NUCLEOTIDE SEQUENCE [LARGE SCALE GENOMIC DNA]</scope>
    <source>
        <strain evidence="10 11">CBS 13917</strain>
    </source>
</reference>
<dbReference type="PROSITE" id="PS50048">
    <property type="entry name" value="ZN2_CY6_FUNGAL_2"/>
    <property type="match status" value="1"/>
</dbReference>
<dbReference type="Proteomes" id="UP001388673">
    <property type="component" value="Unassembled WGS sequence"/>
</dbReference>
<dbReference type="SMART" id="SM00066">
    <property type="entry name" value="GAL4"/>
    <property type="match status" value="1"/>
</dbReference>
<evidence type="ECO:0000313" key="10">
    <source>
        <dbReference type="EMBL" id="KAK8847702.1"/>
    </source>
</evidence>
<dbReference type="CDD" id="cd12148">
    <property type="entry name" value="fungal_TF_MHR"/>
    <property type="match status" value="1"/>
</dbReference>
<keyword evidence="11" id="KW-1185">Reference proteome</keyword>
<dbReference type="GO" id="GO:0008270">
    <property type="term" value="F:zinc ion binding"/>
    <property type="evidence" value="ECO:0007669"/>
    <property type="project" value="InterPro"/>
</dbReference>
<feature type="region of interest" description="Disordered" evidence="8">
    <location>
        <begin position="134"/>
        <end position="169"/>
    </location>
</feature>
<proteinExistence type="predicted"/>